<dbReference type="InterPro" id="IPR022385">
    <property type="entry name" value="Rhs_assc_core"/>
</dbReference>
<protein>
    <submittedName>
        <fullName evidence="3">RHS repeat-associated core domain-containing protein</fullName>
    </submittedName>
</protein>
<dbReference type="Pfam" id="PF18807">
    <property type="entry name" value="TTc_toxin_rep"/>
    <property type="match status" value="1"/>
</dbReference>
<dbReference type="InterPro" id="IPR050708">
    <property type="entry name" value="T6SS_VgrG/RHS"/>
</dbReference>
<dbReference type="RefSeq" id="WP_323452161.1">
    <property type="nucleotide sequence ID" value="NZ_JAYFUI010000013.1"/>
</dbReference>
<evidence type="ECO:0000313" key="4">
    <source>
        <dbReference type="Proteomes" id="UP001302573"/>
    </source>
</evidence>
<feature type="region of interest" description="Disordered" evidence="2">
    <location>
        <begin position="882"/>
        <end position="968"/>
    </location>
</feature>
<reference evidence="3 4" key="1">
    <citation type="submission" date="2023-12" db="EMBL/GenBank/DDBJ databases">
        <title>Pseudomonas machongensis sp. nov., isolated from wilted pepper plants (Capsicum annuum).</title>
        <authorList>
            <person name="Qiu M."/>
            <person name="Li Y."/>
            <person name="Liu Q."/>
            <person name="Zhang X."/>
            <person name="Huang Y."/>
            <person name="Guo R."/>
            <person name="Hu M."/>
            <person name="Zhou J."/>
            <person name="Zhou X."/>
        </authorList>
    </citation>
    <scope>NUCLEOTIDE SEQUENCE [LARGE SCALE GENOMIC DNA]</scope>
    <source>
        <strain evidence="3 4">MH2</strain>
    </source>
</reference>
<feature type="compositionally biased region" description="Basic and acidic residues" evidence="2">
    <location>
        <begin position="882"/>
        <end position="898"/>
    </location>
</feature>
<dbReference type="EMBL" id="JAYFUI010000013">
    <property type="protein sequence ID" value="MEA5669811.1"/>
    <property type="molecule type" value="Genomic_DNA"/>
</dbReference>
<dbReference type="InterPro" id="IPR041508">
    <property type="entry name" value="TcC-like_repeat"/>
</dbReference>
<proteinExistence type="predicted"/>
<feature type="coiled-coil region" evidence="1">
    <location>
        <begin position="739"/>
        <end position="770"/>
    </location>
</feature>
<dbReference type="PANTHER" id="PTHR32305:SF15">
    <property type="entry name" value="PROTEIN RHSA-RELATED"/>
    <property type="match status" value="1"/>
</dbReference>
<sequence>MDAPVVHAGTPGGRVIDSRGLDVRDIAGYRHPTLAQALAWRITRHRHDAVSRISESRDPRLHAEGRVNFAWQSSLGGVIVRTQSVDAGICLRLNDVQGRPLLALSRIRLGERGDEGVGEAVVDRFHYEPANLPGRLLGVTEQIIAGAVRCSERLTYAEPTQDSRDRNLAGLCNRHYDPAGLLQLDEVALTGDPLVSRRRLLAFADDANAQADWQGEDASVWEVLLAPPGQAYVSHTTRDATGLPVSATDACGHRQRLAYDLAGHLLGSWLTLQGRPEQPIVAALHYSAGGHKLHEAHGNGISTRFTFDPRSLRLTGILVQRPATSPSGARTLQHLRYSHDPVGNVLRVRNEAEAARYWRNQKVMAEGTYVYDSLYQLVEASGREMAGAARHGTRLPEPAVPVDARVYSRYTRDYRYDSGNNLTHIHHRAPASGNGYSVQLTVSDRSNRAVLAQPGLLPGEVDALFDAGGHPCALLPGQPLQWTARGELSRVSPIQRDEGADDCEWYRYAANGMRLLKVTQQACATPRAERVVYLDGLELRSKSVAQAEGEQLQVITVAAGGGAEVRVLHWSSGKPAEIENDQLRYSYHDLIGSSGLEVDGRGDVISQEEYYPYGGTAVWAARSRLEAGLKTIRYSGKERDATGLYYYGSRYYLPWAGRWLSADTLDDEGKAVDGLNLYRMVGNNPITLHDPEGREGRTGYIYTPFSRGDAAKIVAVENAKRIQLGKSIRSMAFENDQERETFKKLLKNEAQQLEELNERTQGQIERLKSKRSLTAKERQYFDLYSRNIIARNGQLEAIKYLMADRGSKLFSELDPVRTKLYVVGHGGPGISRVYAASNGENNKGMSMKRLAQEFSGGGLNLNYEDIRLVPCNSADVIEPSSFEKDSLEQARQPKHDESAGGPGKPGKIYPPAESLSNEMRGKGYSRLTVSGYHGRGISKSQDGHFYRSLGKGGAIQRRSQVKQQWKSY</sequence>
<keyword evidence="1" id="KW-0175">Coiled coil</keyword>
<dbReference type="PANTHER" id="PTHR32305">
    <property type="match status" value="1"/>
</dbReference>
<dbReference type="NCBIfam" id="TIGR03696">
    <property type="entry name" value="Rhs_assc_core"/>
    <property type="match status" value="1"/>
</dbReference>
<evidence type="ECO:0000313" key="3">
    <source>
        <dbReference type="EMBL" id="MEA5669811.1"/>
    </source>
</evidence>
<accession>A0ABU5V908</accession>
<dbReference type="Proteomes" id="UP001302573">
    <property type="component" value="Unassembled WGS sequence"/>
</dbReference>
<evidence type="ECO:0000256" key="2">
    <source>
        <dbReference type="SAM" id="MobiDB-lite"/>
    </source>
</evidence>
<keyword evidence="4" id="KW-1185">Reference proteome</keyword>
<gene>
    <name evidence="3" type="ORF">VA602_00445</name>
</gene>
<feature type="compositionally biased region" description="Polar residues" evidence="2">
    <location>
        <begin position="957"/>
        <end position="968"/>
    </location>
</feature>
<evidence type="ECO:0000256" key="1">
    <source>
        <dbReference type="SAM" id="Coils"/>
    </source>
</evidence>
<name>A0ABU5V908_9PSED</name>
<organism evidence="3 4">
    <name type="scientific">Pseudomonas machongensis</name>
    <dbReference type="NCBI Taxonomy" id="3110229"/>
    <lineage>
        <taxon>Bacteria</taxon>
        <taxon>Pseudomonadati</taxon>
        <taxon>Pseudomonadota</taxon>
        <taxon>Gammaproteobacteria</taxon>
        <taxon>Pseudomonadales</taxon>
        <taxon>Pseudomonadaceae</taxon>
        <taxon>Pseudomonas</taxon>
    </lineage>
</organism>
<comment type="caution">
    <text evidence="3">The sequence shown here is derived from an EMBL/GenBank/DDBJ whole genome shotgun (WGS) entry which is preliminary data.</text>
</comment>
<dbReference type="Gene3D" id="2.180.10.10">
    <property type="entry name" value="RHS repeat-associated core"/>
    <property type="match status" value="1"/>
</dbReference>